<comment type="similarity">
    <text evidence="2">Belongs to the DNA polymerase delta/II small subunit family.</text>
</comment>
<evidence type="ECO:0000256" key="1">
    <source>
        <dbReference type="ARBA" id="ARBA00004123"/>
    </source>
</evidence>
<dbReference type="InterPro" id="IPR041863">
    <property type="entry name" value="PolD2_C"/>
</dbReference>
<keyword evidence="13" id="KW-1185">Reference proteome</keyword>
<protein>
    <recommendedName>
        <fullName evidence="3">DNA-directed DNA polymerase</fullName>
        <ecNumber evidence="3">2.7.7.7</ecNumber>
    </recommendedName>
</protein>
<dbReference type="RefSeq" id="XP_033601781.1">
    <property type="nucleotide sequence ID" value="XM_033749400.1"/>
</dbReference>
<evidence type="ECO:0000256" key="3">
    <source>
        <dbReference type="ARBA" id="ARBA00012417"/>
    </source>
</evidence>
<dbReference type="InterPro" id="IPR040663">
    <property type="entry name" value="DNA_pol_D_N"/>
</dbReference>
<evidence type="ECO:0000256" key="4">
    <source>
        <dbReference type="ARBA" id="ARBA00022679"/>
    </source>
</evidence>
<keyword evidence="8" id="KW-0539">Nucleus</keyword>
<feature type="domain" description="DNA polymerase alpha/delta/epsilon subunit B" evidence="10">
    <location>
        <begin position="228"/>
        <end position="455"/>
    </location>
</feature>
<comment type="subcellular location">
    <subcellularLocation>
        <location evidence="1">Nucleus</location>
    </subcellularLocation>
</comment>
<dbReference type="GO" id="GO:0003887">
    <property type="term" value="F:DNA-directed DNA polymerase activity"/>
    <property type="evidence" value="ECO:0007669"/>
    <property type="project" value="UniProtKB-KW"/>
</dbReference>
<evidence type="ECO:0000256" key="5">
    <source>
        <dbReference type="ARBA" id="ARBA00022695"/>
    </source>
</evidence>
<dbReference type="InterPro" id="IPR024826">
    <property type="entry name" value="DNA_pol_delta/II_ssu"/>
</dbReference>
<comment type="catalytic activity">
    <reaction evidence="9">
        <text>DNA(n) + a 2'-deoxyribonucleoside 5'-triphosphate = DNA(n+1) + diphosphate</text>
        <dbReference type="Rhea" id="RHEA:22508"/>
        <dbReference type="Rhea" id="RHEA-COMP:17339"/>
        <dbReference type="Rhea" id="RHEA-COMP:17340"/>
        <dbReference type="ChEBI" id="CHEBI:33019"/>
        <dbReference type="ChEBI" id="CHEBI:61560"/>
        <dbReference type="ChEBI" id="CHEBI:173112"/>
        <dbReference type="EC" id="2.7.7.7"/>
    </reaction>
</comment>
<dbReference type="EMBL" id="ML996570">
    <property type="protein sequence ID" value="KAF2759330.1"/>
    <property type="molecule type" value="Genomic_DNA"/>
</dbReference>
<evidence type="ECO:0000313" key="12">
    <source>
        <dbReference type="EMBL" id="KAF2759330.1"/>
    </source>
</evidence>
<dbReference type="GO" id="GO:0003677">
    <property type="term" value="F:DNA binding"/>
    <property type="evidence" value="ECO:0007669"/>
    <property type="project" value="InterPro"/>
</dbReference>
<dbReference type="GO" id="GO:0006273">
    <property type="term" value="P:lagging strand elongation"/>
    <property type="evidence" value="ECO:0007669"/>
    <property type="project" value="UniProtKB-ARBA"/>
</dbReference>
<keyword evidence="6" id="KW-0235">DNA replication</keyword>
<dbReference type="AlphaFoldDB" id="A0A6A6WBJ1"/>
<dbReference type="Pfam" id="PF04042">
    <property type="entry name" value="DNA_pol_E_B"/>
    <property type="match status" value="1"/>
</dbReference>
<dbReference type="GeneID" id="54490454"/>
<evidence type="ECO:0000259" key="11">
    <source>
        <dbReference type="Pfam" id="PF18018"/>
    </source>
</evidence>
<keyword evidence="4" id="KW-0808">Transferase</keyword>
<dbReference type="InterPro" id="IPR007185">
    <property type="entry name" value="DNA_pol_a/d/e_bsu"/>
</dbReference>
<evidence type="ECO:0000259" key="10">
    <source>
        <dbReference type="Pfam" id="PF04042"/>
    </source>
</evidence>
<dbReference type="GO" id="GO:0006281">
    <property type="term" value="P:DNA repair"/>
    <property type="evidence" value="ECO:0007669"/>
    <property type="project" value="UniProtKB-ARBA"/>
</dbReference>
<evidence type="ECO:0000256" key="7">
    <source>
        <dbReference type="ARBA" id="ARBA00022932"/>
    </source>
</evidence>
<evidence type="ECO:0000256" key="2">
    <source>
        <dbReference type="ARBA" id="ARBA00006035"/>
    </source>
</evidence>
<proteinExistence type="inferred from homology"/>
<evidence type="ECO:0000313" key="13">
    <source>
        <dbReference type="Proteomes" id="UP000799437"/>
    </source>
</evidence>
<dbReference type="Gene3D" id="3.60.21.50">
    <property type="match status" value="1"/>
</dbReference>
<dbReference type="PANTHER" id="PTHR10416:SF0">
    <property type="entry name" value="DNA POLYMERASE DELTA SUBUNIT 2"/>
    <property type="match status" value="1"/>
</dbReference>
<dbReference type="GO" id="GO:0043625">
    <property type="term" value="C:delta DNA polymerase complex"/>
    <property type="evidence" value="ECO:0007669"/>
    <property type="project" value="TreeGrafter"/>
</dbReference>
<dbReference type="FunFam" id="2.40.50.430:FF:000002">
    <property type="entry name" value="DNA polymerase delta subunit"/>
    <property type="match status" value="1"/>
</dbReference>
<gene>
    <name evidence="12" type="ORF">EJ05DRAFT_537621</name>
</gene>
<name>A0A6A6WBJ1_9PEZI</name>
<dbReference type="OrthoDB" id="3763at2759"/>
<keyword evidence="5" id="KW-0548">Nucleotidyltransferase</keyword>
<evidence type="ECO:0000256" key="6">
    <source>
        <dbReference type="ARBA" id="ARBA00022705"/>
    </source>
</evidence>
<evidence type="ECO:0000256" key="9">
    <source>
        <dbReference type="ARBA" id="ARBA00049244"/>
    </source>
</evidence>
<accession>A0A6A6WBJ1</accession>
<evidence type="ECO:0000256" key="8">
    <source>
        <dbReference type="ARBA" id="ARBA00023242"/>
    </source>
</evidence>
<organism evidence="12 13">
    <name type="scientific">Pseudovirgaria hyperparasitica</name>
    <dbReference type="NCBI Taxonomy" id="470096"/>
    <lineage>
        <taxon>Eukaryota</taxon>
        <taxon>Fungi</taxon>
        <taxon>Dikarya</taxon>
        <taxon>Ascomycota</taxon>
        <taxon>Pezizomycotina</taxon>
        <taxon>Dothideomycetes</taxon>
        <taxon>Dothideomycetes incertae sedis</taxon>
        <taxon>Acrospermales</taxon>
        <taxon>Acrospermaceae</taxon>
        <taxon>Pseudovirgaria</taxon>
    </lineage>
</organism>
<keyword evidence="7" id="KW-0239">DNA-directed DNA polymerase</keyword>
<sequence length="506" mass="56117">MALVENAEALLRAPIKGAVFSQIDRVPSSYRPSNRFVLPKGEDRHYQQQYADMYFVRLAQLKRDVEKIAAEEWADFKQGLTRGKLGDETPRRVERVLDVRQGELCWVVGTVFMEMTLKPNVLDDISKEHWIAAPPPREKYISQIGGEERMLEDESGRLRMTGELLSSNLVTGTIIAALGSENADGLFEVIETKYADLPRQPDRWEGDDAALAVAGKKVKQQRPKAGKVAIVSGLSMSGDANDPLLPDLLLEYLLGESINESERTQAASISRLIIAGNSIANASPIPSREDVASKKGVKKYGYDASRYNASPTEFLDDFLAALLPSLPVTLIPGATDPANVAIPQQPLHAALFPQSRAYASPPAESNAPPGWLHSVTNPWEGDIDGYRFLGTGGQPIDDLFKYVPGDDRLEMMENLLRWRCNAPTAPDTLWCYPFQDDDPLLITECPHVYFVGNQPRLETTVIEGPLGQQVTLIAVPKFRETGQLVLLDMESLQVETVQFEIFCKDH</sequence>
<reference evidence="12" key="1">
    <citation type="journal article" date="2020" name="Stud. Mycol.">
        <title>101 Dothideomycetes genomes: a test case for predicting lifestyles and emergence of pathogens.</title>
        <authorList>
            <person name="Haridas S."/>
            <person name="Albert R."/>
            <person name="Binder M."/>
            <person name="Bloem J."/>
            <person name="Labutti K."/>
            <person name="Salamov A."/>
            <person name="Andreopoulos B."/>
            <person name="Baker S."/>
            <person name="Barry K."/>
            <person name="Bills G."/>
            <person name="Bluhm B."/>
            <person name="Cannon C."/>
            <person name="Castanera R."/>
            <person name="Culley D."/>
            <person name="Daum C."/>
            <person name="Ezra D."/>
            <person name="Gonzalez J."/>
            <person name="Henrissat B."/>
            <person name="Kuo A."/>
            <person name="Liang C."/>
            <person name="Lipzen A."/>
            <person name="Lutzoni F."/>
            <person name="Magnuson J."/>
            <person name="Mondo S."/>
            <person name="Nolan M."/>
            <person name="Ohm R."/>
            <person name="Pangilinan J."/>
            <person name="Park H.-J."/>
            <person name="Ramirez L."/>
            <person name="Alfaro M."/>
            <person name="Sun H."/>
            <person name="Tritt A."/>
            <person name="Yoshinaga Y."/>
            <person name="Zwiers L.-H."/>
            <person name="Turgeon B."/>
            <person name="Goodwin S."/>
            <person name="Spatafora J."/>
            <person name="Crous P."/>
            <person name="Grigoriev I."/>
        </authorList>
    </citation>
    <scope>NUCLEOTIDE SEQUENCE</scope>
    <source>
        <strain evidence="12">CBS 121739</strain>
    </source>
</reference>
<dbReference type="EC" id="2.7.7.7" evidence="3"/>
<dbReference type="CDD" id="cd07387">
    <property type="entry name" value="MPP_PolD2_C"/>
    <property type="match status" value="1"/>
</dbReference>
<dbReference type="PANTHER" id="PTHR10416">
    <property type="entry name" value="DNA POLYMERASE DELTA SUBUNIT 2"/>
    <property type="match status" value="1"/>
</dbReference>
<dbReference type="Pfam" id="PF18018">
    <property type="entry name" value="DNA_pol_D_N"/>
    <property type="match status" value="1"/>
</dbReference>
<feature type="domain" description="DNA polymerase delta subunit OB-fold" evidence="11">
    <location>
        <begin position="49"/>
        <end position="191"/>
    </location>
</feature>
<dbReference type="Gene3D" id="2.40.50.430">
    <property type="match status" value="1"/>
</dbReference>
<dbReference type="Proteomes" id="UP000799437">
    <property type="component" value="Unassembled WGS sequence"/>
</dbReference>